<dbReference type="PANTHER" id="PTHR41775:SF1">
    <property type="entry name" value="PEPTIDASE M6-LIKE DOMAIN-CONTAINING PROTEIN"/>
    <property type="match status" value="1"/>
</dbReference>
<name>A0A450TUX2_9GAMM</name>
<dbReference type="InterPro" id="IPR002884">
    <property type="entry name" value="P_dom"/>
</dbReference>
<evidence type="ECO:0000259" key="4">
    <source>
        <dbReference type="PROSITE" id="PS51829"/>
    </source>
</evidence>
<evidence type="ECO:0000256" key="2">
    <source>
        <dbReference type="ARBA" id="ARBA00022801"/>
    </source>
</evidence>
<accession>A0A450TUX2</accession>
<dbReference type="Pfam" id="PF01483">
    <property type="entry name" value="P_proprotein"/>
    <property type="match status" value="1"/>
</dbReference>
<dbReference type="AlphaFoldDB" id="A0A450TUX2"/>
<dbReference type="GO" id="GO:0006508">
    <property type="term" value="P:proteolysis"/>
    <property type="evidence" value="ECO:0007669"/>
    <property type="project" value="UniProtKB-KW"/>
</dbReference>
<dbReference type="InterPro" id="IPR008979">
    <property type="entry name" value="Galactose-bd-like_sf"/>
</dbReference>
<dbReference type="GO" id="GO:0004252">
    <property type="term" value="F:serine-type endopeptidase activity"/>
    <property type="evidence" value="ECO:0007669"/>
    <property type="project" value="InterPro"/>
</dbReference>
<organism evidence="5">
    <name type="scientific">Candidatus Kentrum sp. FW</name>
    <dbReference type="NCBI Taxonomy" id="2126338"/>
    <lineage>
        <taxon>Bacteria</taxon>
        <taxon>Pseudomonadati</taxon>
        <taxon>Pseudomonadota</taxon>
        <taxon>Gammaproteobacteria</taxon>
        <taxon>Candidatus Kentrum</taxon>
    </lineage>
</organism>
<feature type="region of interest" description="Disordered" evidence="3">
    <location>
        <begin position="506"/>
        <end position="528"/>
    </location>
</feature>
<evidence type="ECO:0000256" key="3">
    <source>
        <dbReference type="SAM" id="MobiDB-lite"/>
    </source>
</evidence>
<dbReference type="NCBIfam" id="TIGR03296">
    <property type="entry name" value="M6dom_TIGR03296"/>
    <property type="match status" value="1"/>
</dbReference>
<dbReference type="InterPro" id="IPR008757">
    <property type="entry name" value="Peptidase_M6-like_domain"/>
</dbReference>
<feature type="domain" description="P/Homo B" evidence="4">
    <location>
        <begin position="506"/>
        <end position="634"/>
    </location>
</feature>
<keyword evidence="2" id="KW-0378">Hydrolase</keyword>
<evidence type="ECO:0000313" key="5">
    <source>
        <dbReference type="EMBL" id="VFJ72812.1"/>
    </source>
</evidence>
<evidence type="ECO:0000256" key="1">
    <source>
        <dbReference type="ARBA" id="ARBA00022670"/>
    </source>
</evidence>
<proteinExistence type="predicted"/>
<keyword evidence="1 5" id="KW-0645">Protease</keyword>
<dbReference type="Gene3D" id="2.60.120.260">
    <property type="entry name" value="Galactose-binding domain-like"/>
    <property type="match status" value="1"/>
</dbReference>
<feature type="region of interest" description="Disordered" evidence="3">
    <location>
        <begin position="457"/>
        <end position="476"/>
    </location>
</feature>
<sequence>MSVLLGQFTTFPQGDGPDIQLKVFGDEFYARYENREGYTVVYDPKKEKYCYAMLEVGHLVSSGIPVDQPAPKDLPYHVQEDKGVRNEAFTRRHDEMRPKASPPPGVFAGLGENNGLLYGQVLSVGNIRGLTIIVDFQDVRTSITAAQVDELVNGDNFTSYGNHCSMKEYFRLMSSGKLEYTNQVVGPVLLSRERSYYINNPCMKEALDKAVSEFNIDMSAFDSQGRGVVDAINFVYAGQGLYQGNLWPHNFTMLAYGGAVYNGIRTDLYTIQGLGIQPVDMTIGTLCHEAGHLVCRFPDLYDYGNRDGDSDPSSGLGYYCLMAAGGHLGSGRVPAPICAYLRDLAGWTTNEVSLNAGGNFQVQHGNYGDLYKYKTGKSNEYFLIENKTRMGIDQHCPSTGLAVYHCDTRGSNEWQDGTAARHYQCALIQADGKRDMETNPYNRGDSGDLFRETPGIALSHNTTPSSRAWGGTDSGLKMSNITAPGSTIRFDIGDSKDPDDPVVDPVEPSGGGVSGTISKESWPSMLIPDRDPAGITDTVLVTKSGKLTTLDIEIDITHSYVGDIKIELITPHGSAVLRQGEGGCADDLMVKYSIESSSLTGEPIAGKWGLKVSDLMSGDIGRLNRWKIAIGYTA</sequence>
<dbReference type="Pfam" id="PF05547">
    <property type="entry name" value="Peptidase_M6"/>
    <property type="match status" value="1"/>
</dbReference>
<protein>
    <submittedName>
        <fullName evidence="5">M6 family metalloprotease domain-containing protein</fullName>
    </submittedName>
</protein>
<keyword evidence="5" id="KW-0482">Metalloprotease</keyword>
<dbReference type="GO" id="GO:0008237">
    <property type="term" value="F:metallopeptidase activity"/>
    <property type="evidence" value="ECO:0007669"/>
    <property type="project" value="UniProtKB-KW"/>
</dbReference>
<dbReference type="EMBL" id="CAADFE010000038">
    <property type="protein sequence ID" value="VFJ72812.1"/>
    <property type="molecule type" value="Genomic_DNA"/>
</dbReference>
<dbReference type="PROSITE" id="PS51829">
    <property type="entry name" value="P_HOMO_B"/>
    <property type="match status" value="1"/>
</dbReference>
<reference evidence="5" key="1">
    <citation type="submission" date="2019-02" db="EMBL/GenBank/DDBJ databases">
        <authorList>
            <person name="Gruber-Vodicka R. H."/>
            <person name="Seah K. B. B."/>
        </authorList>
    </citation>
    <scope>NUCLEOTIDE SEQUENCE</scope>
    <source>
        <strain evidence="5">BECK_BZ131</strain>
    </source>
</reference>
<dbReference type="PANTHER" id="PTHR41775">
    <property type="entry name" value="SECRETED PROTEIN-RELATED"/>
    <property type="match status" value="1"/>
</dbReference>
<gene>
    <name evidence="5" type="ORF">BECKFW1821C_GA0114237_10381</name>
</gene>
<dbReference type="SUPFAM" id="SSF49785">
    <property type="entry name" value="Galactose-binding domain-like"/>
    <property type="match status" value="1"/>
</dbReference>